<dbReference type="PANTHER" id="PTHR43734">
    <property type="entry name" value="PHYTOENE DESATURASE"/>
    <property type="match status" value="1"/>
</dbReference>
<accession>A0A7X3IPK5</accession>
<dbReference type="RefSeq" id="WP_160500119.1">
    <property type="nucleotide sequence ID" value="NZ_WUBI01000004.1"/>
</dbReference>
<feature type="domain" description="Amine oxidase" evidence="11">
    <location>
        <begin position="12"/>
        <end position="482"/>
    </location>
</feature>
<dbReference type="InterPro" id="IPR036188">
    <property type="entry name" value="FAD/NAD-bd_sf"/>
</dbReference>
<comment type="similarity">
    <text evidence="5">Belongs to the carotenoid/retinoid oxidoreductase family. CrtP subfamily.</text>
</comment>
<proteinExistence type="inferred from homology"/>
<evidence type="ECO:0000256" key="4">
    <source>
        <dbReference type="ARBA" id="ARBA00037901"/>
    </source>
</evidence>
<dbReference type="InterPro" id="IPR002937">
    <property type="entry name" value="Amino_oxidase"/>
</dbReference>
<dbReference type="AlphaFoldDB" id="A0A7X3IPK5"/>
<comment type="pathway">
    <text evidence="4">Carotenoid biosynthesis; staphyloxanthin biosynthesis; staphyloxanthin from farnesyl diphosphate: step 3/5.</text>
</comment>
<protein>
    <recommendedName>
        <fullName evidence="6">4,4'-diaponeurosporene oxygenase</fullName>
    </recommendedName>
    <alternativeName>
        <fullName evidence="7">4,4'-diaponeurosporene oxidase</fullName>
    </alternativeName>
    <alternativeName>
        <fullName evidence="8">Carotenoid oxidase</fullName>
    </alternativeName>
</protein>
<dbReference type="Gene3D" id="3.50.50.60">
    <property type="entry name" value="FAD/NAD(P)-binding domain"/>
    <property type="match status" value="2"/>
</dbReference>
<keyword evidence="3 10" id="KW-0560">Oxidoreductase</keyword>
<dbReference type="Pfam" id="PF01593">
    <property type="entry name" value="Amino_oxidase"/>
    <property type="match status" value="1"/>
</dbReference>
<dbReference type="EMBL" id="WUBI01000004">
    <property type="protein sequence ID" value="MWV46545.1"/>
    <property type="molecule type" value="Genomic_DNA"/>
</dbReference>
<evidence type="ECO:0000256" key="2">
    <source>
        <dbReference type="ARBA" id="ARBA00022746"/>
    </source>
</evidence>
<dbReference type="Proteomes" id="UP000460318">
    <property type="component" value="Unassembled WGS sequence"/>
</dbReference>
<keyword evidence="2 10" id="KW-0125">Carotenoid biosynthesis</keyword>
<sequence length="492" mass="54734">MTHQAVIIGAGLGGLSCAITLASKGWKVTILERQHTAGGKLQRVQKEGYIFDRGPSSITMPHVFRGIFEQGGAKMEDYIGLYELEPRSRNVFADGSVVDMSRDAEKMKDQISTFSPSDALQYENFLRESAELYQHSEENFLNRLMLNWRDKARPSMLRSLLRVRPMTPLSSLLHRYFQHPNTLAMMGRYSTYVGSSPQQAPSMFAMLGHVEAELGVYGVRGGTYSIVEGMVKLARELGVELITDTEVKHIAVWGGRATGVDTSSGYYKADTVISNGDVLTVNRTLLDEEDRPSMSNEKISSFEPSLSGFVTLAGVPRQYNKLLHHTVFFPEHYDREFQEIFVDKQPPEHPALYVCYSGYSEAGMAPDCCSNLFILANAPYLSPLTNWNRETEAYGEKVLADLKSHGLKDIDKSDVLLHYTPQNIEEDTLAYKGAIYGISANSVKQTFFRPGNQSKDVKGLWFVGGATHPGSGTPIVTLTGRLVGEYIDSHKV</sequence>
<dbReference type="GO" id="GO:0016491">
    <property type="term" value="F:oxidoreductase activity"/>
    <property type="evidence" value="ECO:0007669"/>
    <property type="project" value="UniProtKB-KW"/>
</dbReference>
<comment type="cofactor">
    <cofactor evidence="1">
        <name>FAD</name>
        <dbReference type="ChEBI" id="CHEBI:57692"/>
    </cofactor>
</comment>
<comment type="catalytic activity">
    <reaction evidence="9">
        <text>all-trans-4,4'-diaponeurosporene + 2 AH2 + 2 O2 = 4,4'-diaponeurosporenal + 2 A + 3 H2O</text>
        <dbReference type="Rhea" id="RHEA:56104"/>
        <dbReference type="ChEBI" id="CHEBI:13193"/>
        <dbReference type="ChEBI" id="CHEBI:15377"/>
        <dbReference type="ChEBI" id="CHEBI:15379"/>
        <dbReference type="ChEBI" id="CHEBI:17499"/>
        <dbReference type="ChEBI" id="CHEBI:62743"/>
        <dbReference type="ChEBI" id="CHEBI:79065"/>
    </reaction>
</comment>
<dbReference type="PANTHER" id="PTHR43734:SF7">
    <property type="entry name" value="4,4'-DIAPONEUROSPORENE OXYGENASE"/>
    <property type="match status" value="1"/>
</dbReference>
<evidence type="ECO:0000259" key="11">
    <source>
        <dbReference type="Pfam" id="PF01593"/>
    </source>
</evidence>
<evidence type="ECO:0000256" key="3">
    <source>
        <dbReference type="ARBA" id="ARBA00023002"/>
    </source>
</evidence>
<evidence type="ECO:0000256" key="7">
    <source>
        <dbReference type="ARBA" id="ARBA00041900"/>
    </source>
</evidence>
<comment type="caution">
    <text evidence="12">The sequence shown here is derived from an EMBL/GenBank/DDBJ whole genome shotgun (WGS) entry which is preliminary data.</text>
</comment>
<keyword evidence="13" id="KW-1185">Reference proteome</keyword>
<name>A0A7X3IPK5_9BACL</name>
<evidence type="ECO:0000256" key="9">
    <source>
        <dbReference type="ARBA" id="ARBA00048532"/>
    </source>
</evidence>
<dbReference type="InterPro" id="IPR014105">
    <property type="entry name" value="Carotenoid/retinoid_OxRdtase"/>
</dbReference>
<reference evidence="12 13" key="1">
    <citation type="submission" date="2019-12" db="EMBL/GenBank/DDBJ databases">
        <title>Paenibacillus sp. nov., an endophytic bacterium isolated from the stem of Dendrobium.</title>
        <authorList>
            <person name="Zhao R."/>
        </authorList>
    </citation>
    <scope>NUCLEOTIDE SEQUENCE [LARGE SCALE GENOMIC DNA]</scope>
    <source>
        <strain evidence="12 13">HJL G12</strain>
    </source>
</reference>
<evidence type="ECO:0000256" key="6">
    <source>
        <dbReference type="ARBA" id="ARBA00039159"/>
    </source>
</evidence>
<evidence type="ECO:0000256" key="10">
    <source>
        <dbReference type="RuleBase" id="RU362075"/>
    </source>
</evidence>
<evidence type="ECO:0000256" key="5">
    <source>
        <dbReference type="ARBA" id="ARBA00038194"/>
    </source>
</evidence>
<dbReference type="GO" id="GO:0016117">
    <property type="term" value="P:carotenoid biosynthetic process"/>
    <property type="evidence" value="ECO:0007669"/>
    <property type="project" value="UniProtKB-KW"/>
</dbReference>
<organism evidence="12 13">
    <name type="scientific">Paenibacillus dendrobii</name>
    <dbReference type="NCBI Taxonomy" id="2691084"/>
    <lineage>
        <taxon>Bacteria</taxon>
        <taxon>Bacillati</taxon>
        <taxon>Bacillota</taxon>
        <taxon>Bacilli</taxon>
        <taxon>Bacillales</taxon>
        <taxon>Paenibacillaceae</taxon>
        <taxon>Paenibacillus</taxon>
    </lineage>
</organism>
<evidence type="ECO:0000256" key="8">
    <source>
        <dbReference type="ARBA" id="ARBA00042619"/>
    </source>
</evidence>
<evidence type="ECO:0000313" key="12">
    <source>
        <dbReference type="EMBL" id="MWV46545.1"/>
    </source>
</evidence>
<evidence type="ECO:0000313" key="13">
    <source>
        <dbReference type="Proteomes" id="UP000460318"/>
    </source>
</evidence>
<dbReference type="SUPFAM" id="SSF51905">
    <property type="entry name" value="FAD/NAD(P)-binding domain"/>
    <property type="match status" value="1"/>
</dbReference>
<gene>
    <name evidence="12" type="primary">crtI</name>
    <name evidence="12" type="ORF">GRF59_23340</name>
</gene>
<dbReference type="NCBIfam" id="TIGR02734">
    <property type="entry name" value="crtI_fam"/>
    <property type="match status" value="1"/>
</dbReference>
<evidence type="ECO:0000256" key="1">
    <source>
        <dbReference type="ARBA" id="ARBA00001974"/>
    </source>
</evidence>